<dbReference type="Gene3D" id="3.80.10.10">
    <property type="entry name" value="Ribonuclease Inhibitor"/>
    <property type="match status" value="1"/>
</dbReference>
<keyword evidence="3" id="KW-1185">Reference proteome</keyword>
<dbReference type="PANTHER" id="PTHR48010:SF55">
    <property type="entry name" value="OS01G0607900 PROTEIN"/>
    <property type="match status" value="1"/>
</dbReference>
<dbReference type="AlphaFoldDB" id="A0AAU9RGF7"/>
<dbReference type="PANTHER" id="PTHR48010">
    <property type="entry name" value="OS05G0588300 PROTEIN"/>
    <property type="match status" value="1"/>
</dbReference>
<sequence length="282" mass="29461">MAESDSACTWVGVRCDANRSFVQSLRLPGVGLVGEIPANTIGNLTQLRALSLRTLSKFPKSAFAGNINLCGGPLQPCNSSFFPSPAPSPSVIVPPSPPHKKSKKLSTAAIIGISGSTTARGPKTPKPPVTARGAAEGAADPGTSSSKDDVTGLSAEGERNKLLRFGGSIESFCGSFREGKRGNVVQGGAGGGNDGGGEEIEGRGGDKEGIRNSDGVLGKIKHNNVLPLRAYYYSKDEKLLVFDFMPAGSLSALLHGESHFLSPPLSLTLQFELHFRLSAFLR</sequence>
<proteinExistence type="predicted"/>
<dbReference type="InterPro" id="IPR011009">
    <property type="entry name" value="Kinase-like_dom_sf"/>
</dbReference>
<reference evidence="2 3" key="1">
    <citation type="submission" date="2022-03" db="EMBL/GenBank/DDBJ databases">
        <authorList>
            <person name="Nunn A."/>
            <person name="Chopra R."/>
            <person name="Nunn A."/>
            <person name="Contreras Garrido A."/>
        </authorList>
    </citation>
    <scope>NUCLEOTIDE SEQUENCE [LARGE SCALE GENOMIC DNA]</scope>
</reference>
<dbReference type="InterPro" id="IPR032675">
    <property type="entry name" value="LRR_dom_sf"/>
</dbReference>
<feature type="region of interest" description="Disordered" evidence="1">
    <location>
        <begin position="184"/>
        <end position="210"/>
    </location>
</feature>
<feature type="region of interest" description="Disordered" evidence="1">
    <location>
        <begin position="85"/>
        <end position="153"/>
    </location>
</feature>
<protein>
    <submittedName>
        <fullName evidence="2">Uncharacterized protein</fullName>
    </submittedName>
</protein>
<evidence type="ECO:0000256" key="1">
    <source>
        <dbReference type="SAM" id="MobiDB-lite"/>
    </source>
</evidence>
<accession>A0AAU9RGF7</accession>
<dbReference type="SUPFAM" id="SSF52058">
    <property type="entry name" value="L domain-like"/>
    <property type="match status" value="1"/>
</dbReference>
<dbReference type="Proteomes" id="UP000836841">
    <property type="component" value="Unassembled WGS sequence"/>
</dbReference>
<dbReference type="Gene3D" id="1.10.510.10">
    <property type="entry name" value="Transferase(Phosphotransferase) domain 1"/>
    <property type="match status" value="1"/>
</dbReference>
<dbReference type="EMBL" id="CAJVSB020000155">
    <property type="protein sequence ID" value="CAH2042066.1"/>
    <property type="molecule type" value="Genomic_DNA"/>
</dbReference>
<feature type="compositionally biased region" description="Basic and acidic residues" evidence="1">
    <location>
        <begin position="200"/>
        <end position="210"/>
    </location>
</feature>
<evidence type="ECO:0000313" key="3">
    <source>
        <dbReference type="Proteomes" id="UP000836841"/>
    </source>
</evidence>
<feature type="compositionally biased region" description="Gly residues" evidence="1">
    <location>
        <begin position="185"/>
        <end position="195"/>
    </location>
</feature>
<gene>
    <name evidence="2" type="ORF">TAV2_LOCUS4639</name>
</gene>
<dbReference type="SUPFAM" id="SSF56112">
    <property type="entry name" value="Protein kinase-like (PK-like)"/>
    <property type="match status" value="1"/>
</dbReference>
<dbReference type="InterPro" id="IPR050994">
    <property type="entry name" value="At_inactive_RLKs"/>
</dbReference>
<feature type="compositionally biased region" description="Pro residues" evidence="1">
    <location>
        <begin position="85"/>
        <end position="97"/>
    </location>
</feature>
<name>A0AAU9RGF7_THLAR</name>
<organism evidence="2 3">
    <name type="scientific">Thlaspi arvense</name>
    <name type="common">Field penny-cress</name>
    <dbReference type="NCBI Taxonomy" id="13288"/>
    <lineage>
        <taxon>Eukaryota</taxon>
        <taxon>Viridiplantae</taxon>
        <taxon>Streptophyta</taxon>
        <taxon>Embryophyta</taxon>
        <taxon>Tracheophyta</taxon>
        <taxon>Spermatophyta</taxon>
        <taxon>Magnoliopsida</taxon>
        <taxon>eudicotyledons</taxon>
        <taxon>Gunneridae</taxon>
        <taxon>Pentapetalae</taxon>
        <taxon>rosids</taxon>
        <taxon>malvids</taxon>
        <taxon>Brassicales</taxon>
        <taxon>Brassicaceae</taxon>
        <taxon>Thlaspideae</taxon>
        <taxon>Thlaspi</taxon>
    </lineage>
</organism>
<evidence type="ECO:0000313" key="2">
    <source>
        <dbReference type="EMBL" id="CAH2042066.1"/>
    </source>
</evidence>
<comment type="caution">
    <text evidence="2">The sequence shown here is derived from an EMBL/GenBank/DDBJ whole genome shotgun (WGS) entry which is preliminary data.</text>
</comment>